<dbReference type="EMBL" id="KT007003">
    <property type="protein sequence ID" value="AKQ02831.1"/>
    <property type="molecule type" value="Genomic_DNA"/>
</dbReference>
<accession>A0A0H4T529</accession>
<feature type="transmembrane region" description="Helical" evidence="6">
    <location>
        <begin position="327"/>
        <end position="344"/>
    </location>
</feature>
<evidence type="ECO:0000256" key="3">
    <source>
        <dbReference type="ARBA" id="ARBA00022692"/>
    </source>
</evidence>
<reference evidence="8" key="1">
    <citation type="journal article" date="2015" name="ISME J.">
        <title>Aquifer environment selects for microbial species cohorts in sediment and groundwater.</title>
        <authorList>
            <person name="Hug L.A."/>
            <person name="Thomas B.C."/>
            <person name="Brown C.T."/>
            <person name="Frischkorn K.R."/>
            <person name="Williams K.H."/>
            <person name="Tringe S.G."/>
            <person name="Banfield J.F."/>
        </authorList>
    </citation>
    <scope>NUCLEOTIDE SEQUENCE</scope>
</reference>
<feature type="transmembrane region" description="Helical" evidence="6">
    <location>
        <begin position="272"/>
        <end position="291"/>
    </location>
</feature>
<name>A0A0H4T529_9BACT</name>
<feature type="transmembrane region" description="Helical" evidence="6">
    <location>
        <begin position="12"/>
        <end position="39"/>
    </location>
</feature>
<dbReference type="PANTHER" id="PTHR23519:SF1">
    <property type="entry name" value="AUTOPHAGY-RELATED PROTEIN 22"/>
    <property type="match status" value="1"/>
</dbReference>
<dbReference type="Pfam" id="PF11700">
    <property type="entry name" value="ATG22"/>
    <property type="match status" value="2"/>
</dbReference>
<evidence type="ECO:0000259" key="7">
    <source>
        <dbReference type="PROSITE" id="PS50850"/>
    </source>
</evidence>
<dbReference type="PANTHER" id="PTHR23519">
    <property type="entry name" value="AUTOPHAGY-RELATED PROTEIN 22"/>
    <property type="match status" value="1"/>
</dbReference>
<comment type="subcellular location">
    <subcellularLocation>
        <location evidence="1">Endomembrane system</location>
        <topology evidence="1">Multi-pass membrane protein</topology>
    </subcellularLocation>
</comment>
<evidence type="ECO:0000256" key="6">
    <source>
        <dbReference type="SAM" id="Phobius"/>
    </source>
</evidence>
<protein>
    <submittedName>
        <fullName evidence="8">Major facilitator superfamily protein, MFS transporter, UMF1 family</fullName>
    </submittedName>
</protein>
<feature type="transmembrane region" description="Helical" evidence="6">
    <location>
        <begin position="140"/>
        <end position="164"/>
    </location>
</feature>
<dbReference type="AlphaFoldDB" id="A0A0H4T529"/>
<keyword evidence="2" id="KW-0813">Transport</keyword>
<keyword evidence="3 6" id="KW-0812">Transmembrane</keyword>
<dbReference type="Gene3D" id="1.20.1250.20">
    <property type="entry name" value="MFS general substrate transporter like domains"/>
    <property type="match status" value="2"/>
</dbReference>
<dbReference type="GO" id="GO:0022857">
    <property type="term" value="F:transmembrane transporter activity"/>
    <property type="evidence" value="ECO:0007669"/>
    <property type="project" value="InterPro"/>
</dbReference>
<feature type="transmembrane region" description="Helical" evidence="6">
    <location>
        <begin position="401"/>
        <end position="418"/>
    </location>
</feature>
<keyword evidence="4 6" id="KW-1133">Transmembrane helix</keyword>
<evidence type="ECO:0000256" key="2">
    <source>
        <dbReference type="ARBA" id="ARBA00022448"/>
    </source>
</evidence>
<feature type="transmembrane region" description="Helical" evidence="6">
    <location>
        <begin position="170"/>
        <end position="190"/>
    </location>
</feature>
<evidence type="ECO:0000256" key="1">
    <source>
        <dbReference type="ARBA" id="ARBA00004127"/>
    </source>
</evidence>
<feature type="transmembrane region" description="Helical" evidence="6">
    <location>
        <begin position="231"/>
        <end position="252"/>
    </location>
</feature>
<sequence>MPPAERVITRRAVASWVLYDLANTIFSMGVVSMYFSLYIGDAVGAERADRVYGLITAVSMGIIFVVSPLLGAMTDRAARRMPFLVWSTVICCACTALLARGPYAVSAVLFVVANAAYQAGLQFYDAMLPEVTTEENRGRIGGIGVSVGYLGSYIAVGLGFLVNTKTQKPLLFAIIAAVFFAVAIPCFFFVRERGNPRPRRIFGLQMIRESTAQTLATLKSGRRYPGLLRFLLGRVFYTDAINTVIAYMTLYTVNVAVATGLTAARGEDQAKLVLMSAITCAIAGGFAWGWLVDRIGPKRTLDLVLYLWMLTFGIAGFVGLLRLPIGWLYLVACMAGVGMGGVWASDRPYMLRLTPPDRVGEFYGLYGMVGRFSAVTGPVLWSAITYLLVERGGRHVLTGQGVAILSLLAMVIVSFLILRKVSDQRRDWEALRAA</sequence>
<feature type="transmembrane region" description="Helical" evidence="6">
    <location>
        <begin position="51"/>
        <end position="71"/>
    </location>
</feature>
<evidence type="ECO:0000313" key="8">
    <source>
        <dbReference type="EMBL" id="AKQ02831.1"/>
    </source>
</evidence>
<organism evidence="8">
    <name type="scientific">uncultured Gemmatimonadetes bacterium Rifle_16ft_4_minimus_37772</name>
    <dbReference type="NCBI Taxonomy" id="1665097"/>
    <lineage>
        <taxon>Bacteria</taxon>
        <taxon>Pseudomonadati</taxon>
        <taxon>Gemmatimonadota</taxon>
        <taxon>environmental samples</taxon>
    </lineage>
</organism>
<feature type="transmembrane region" description="Helical" evidence="6">
    <location>
        <begin position="303"/>
        <end position="321"/>
    </location>
</feature>
<evidence type="ECO:0000256" key="5">
    <source>
        <dbReference type="ARBA" id="ARBA00023136"/>
    </source>
</evidence>
<dbReference type="SUPFAM" id="SSF103473">
    <property type="entry name" value="MFS general substrate transporter"/>
    <property type="match status" value="1"/>
</dbReference>
<dbReference type="InterPro" id="IPR020846">
    <property type="entry name" value="MFS_dom"/>
</dbReference>
<dbReference type="PROSITE" id="PS50850">
    <property type="entry name" value="MFS"/>
    <property type="match status" value="1"/>
</dbReference>
<feature type="domain" description="Major facilitator superfamily (MFS) profile" evidence="7">
    <location>
        <begin position="228"/>
        <end position="434"/>
    </location>
</feature>
<dbReference type="InterPro" id="IPR036259">
    <property type="entry name" value="MFS_trans_sf"/>
</dbReference>
<proteinExistence type="predicted"/>
<evidence type="ECO:0000256" key="4">
    <source>
        <dbReference type="ARBA" id="ARBA00022989"/>
    </source>
</evidence>
<dbReference type="GO" id="GO:0012505">
    <property type="term" value="C:endomembrane system"/>
    <property type="evidence" value="ECO:0007669"/>
    <property type="project" value="UniProtKB-SubCell"/>
</dbReference>
<dbReference type="InterPro" id="IPR050495">
    <property type="entry name" value="ATG22/LtaA_families"/>
</dbReference>
<dbReference type="InterPro" id="IPR024671">
    <property type="entry name" value="Atg22-like"/>
</dbReference>
<keyword evidence="5 6" id="KW-0472">Membrane</keyword>
<feature type="transmembrane region" description="Helical" evidence="6">
    <location>
        <begin position="365"/>
        <end position="389"/>
    </location>
</feature>